<dbReference type="KEGG" id="mste:MSTE_03613"/>
<organism evidence="1 2">
    <name type="scientific">[Mycobacterium] stephanolepidis</name>
    <dbReference type="NCBI Taxonomy" id="1520670"/>
    <lineage>
        <taxon>Bacteria</taxon>
        <taxon>Bacillati</taxon>
        <taxon>Actinomycetota</taxon>
        <taxon>Actinomycetes</taxon>
        <taxon>Mycobacteriales</taxon>
        <taxon>Mycobacteriaceae</taxon>
        <taxon>Mycobacteroides</taxon>
    </lineage>
</organism>
<proteinExistence type="predicted"/>
<evidence type="ECO:0000313" key="1">
    <source>
        <dbReference type="EMBL" id="BAX98913.1"/>
    </source>
</evidence>
<dbReference type="SUPFAM" id="SSF54611">
    <property type="entry name" value="SecB-like"/>
    <property type="match status" value="1"/>
</dbReference>
<reference evidence="2" key="1">
    <citation type="journal article" date="2017" name="Genome Announc.">
        <title>Complete Genome Sequence of Mycobacterium stephanolepidis.</title>
        <authorList>
            <person name="Fukano H."/>
            <person name="Yoshida M."/>
            <person name="Katayama Y."/>
            <person name="Omatsu T."/>
            <person name="Mizutani T."/>
            <person name="Kurata O."/>
            <person name="Wada S."/>
            <person name="Hoshino Y."/>
        </authorList>
    </citation>
    <scope>NUCLEOTIDE SEQUENCE [LARGE SCALE GENOMIC DNA]</scope>
    <source>
        <strain evidence="2">NJB0901</strain>
    </source>
</reference>
<gene>
    <name evidence="1" type="primary">secBL</name>
    <name evidence="1" type="ORF">MSTE_03613</name>
</gene>
<dbReference type="Proteomes" id="UP000217954">
    <property type="component" value="Chromosome"/>
</dbReference>
<evidence type="ECO:0000313" key="2">
    <source>
        <dbReference type="Proteomes" id="UP000217954"/>
    </source>
</evidence>
<protein>
    <submittedName>
        <fullName evidence="1">SecB-like chaperone SmegB</fullName>
    </submittedName>
</protein>
<accession>A0A1Z4F0Z8</accession>
<dbReference type="EMBL" id="AP018165">
    <property type="protein sequence ID" value="BAX98913.1"/>
    <property type="molecule type" value="Genomic_DNA"/>
</dbReference>
<name>A0A1Z4F0Z8_9MYCO</name>
<sequence>MSETAPHVVTDARDLLGITELSDITYTRLSAQVSDEDDAPFAVQVLVRQGENSIEILCKATLSGEGASYAVDAIGRFTVNEPCEVSGDVLTEFIGKAGVVAIYPYLRNGMVDLASRLGLPRPVIPFLRPEGPKFTPP</sequence>
<keyword evidence="2" id="KW-1185">Reference proteome</keyword>
<dbReference type="InterPro" id="IPR035958">
    <property type="entry name" value="SecB-like_sf"/>
</dbReference>
<reference evidence="1 2" key="2">
    <citation type="journal article" date="2017" name="Int. J. Syst. Evol. Microbiol.">
        <title>Mycobacterium stephanolepidis sp. nov., a rapidly growing species related to Mycobacterium chelonae, isolated from marine teleost fish, Stephanolepis cirrhifer.</title>
        <authorList>
            <person name="Fukano H."/>
            <person name="Wada S."/>
            <person name="Kurata O."/>
            <person name="Katayama K."/>
            <person name="Fujiwara N."/>
            <person name="Hoshino Y."/>
        </authorList>
    </citation>
    <scope>NUCLEOTIDE SEQUENCE [LARGE SCALE GENOMIC DNA]</scope>
    <source>
        <strain evidence="1 2">NJB0901</strain>
    </source>
</reference>
<dbReference type="AlphaFoldDB" id="A0A1Z4F0Z8"/>